<protein>
    <recommendedName>
        <fullName evidence="3">Apple domain-containing protein</fullName>
    </recommendedName>
</protein>
<evidence type="ECO:0008006" key="3">
    <source>
        <dbReference type="Google" id="ProtNLM"/>
    </source>
</evidence>
<evidence type="ECO:0000313" key="1">
    <source>
        <dbReference type="EMBL" id="KAL2632877.1"/>
    </source>
</evidence>
<dbReference type="AlphaFoldDB" id="A0ABD1YT39"/>
<evidence type="ECO:0000313" key="2">
    <source>
        <dbReference type="Proteomes" id="UP001605036"/>
    </source>
</evidence>
<proteinExistence type="predicted"/>
<reference evidence="1 2" key="1">
    <citation type="submission" date="2024-09" db="EMBL/GenBank/DDBJ databases">
        <title>Chromosome-scale assembly of Riccia fluitans.</title>
        <authorList>
            <person name="Paukszto L."/>
            <person name="Sawicki J."/>
            <person name="Karawczyk K."/>
            <person name="Piernik-Szablinska J."/>
            <person name="Szczecinska M."/>
            <person name="Mazdziarz M."/>
        </authorList>
    </citation>
    <scope>NUCLEOTIDE SEQUENCE [LARGE SCALE GENOMIC DNA]</scope>
    <source>
        <strain evidence="1">Rf_01</strain>
        <tissue evidence="1">Aerial parts of the thallus</tissue>
    </source>
</reference>
<accession>A0ABD1YT39</accession>
<dbReference type="EMBL" id="JBHFFA010000003">
    <property type="protein sequence ID" value="KAL2632877.1"/>
    <property type="molecule type" value="Genomic_DNA"/>
</dbReference>
<name>A0ABD1YT39_9MARC</name>
<dbReference type="Proteomes" id="UP001605036">
    <property type="component" value="Unassembled WGS sequence"/>
</dbReference>
<gene>
    <name evidence="1" type="ORF">R1flu_004356</name>
</gene>
<comment type="caution">
    <text evidence="1">The sequence shown here is derived from an EMBL/GenBank/DDBJ whole genome shotgun (WGS) entry which is preliminary data.</text>
</comment>
<sequence>MRYGSCLRVSNYSQYVCSCLIGNVFDSRFVGVHGLLRVEHSEMFTFTVVGCVDRFSWYYLRLDQGAVIDSQMSVESLLNIDAAERGCCQTCLSAEHCHGRGMGRIVDSVAQGEGQFLFTTERLLITADTSASAVYYSWSRGFHCVCSQRWS</sequence>
<keyword evidence="2" id="KW-1185">Reference proteome</keyword>
<organism evidence="1 2">
    <name type="scientific">Riccia fluitans</name>
    <dbReference type="NCBI Taxonomy" id="41844"/>
    <lineage>
        <taxon>Eukaryota</taxon>
        <taxon>Viridiplantae</taxon>
        <taxon>Streptophyta</taxon>
        <taxon>Embryophyta</taxon>
        <taxon>Marchantiophyta</taxon>
        <taxon>Marchantiopsida</taxon>
        <taxon>Marchantiidae</taxon>
        <taxon>Marchantiales</taxon>
        <taxon>Ricciaceae</taxon>
        <taxon>Riccia</taxon>
    </lineage>
</organism>